<name>A0A4Y3R5L9_STRCI</name>
<dbReference type="Gene3D" id="1.10.1200.10">
    <property type="entry name" value="ACP-like"/>
    <property type="match status" value="1"/>
</dbReference>
<dbReference type="SUPFAM" id="SSF47336">
    <property type="entry name" value="ACP-like"/>
    <property type="match status" value="1"/>
</dbReference>
<evidence type="ECO:0000256" key="2">
    <source>
        <dbReference type="ARBA" id="ARBA00022553"/>
    </source>
</evidence>
<dbReference type="OrthoDB" id="4671961at2"/>
<evidence type="ECO:0000259" key="3">
    <source>
        <dbReference type="PROSITE" id="PS50075"/>
    </source>
</evidence>
<evidence type="ECO:0000313" key="4">
    <source>
        <dbReference type="EMBL" id="GEB52028.1"/>
    </source>
</evidence>
<dbReference type="Pfam" id="PF00550">
    <property type="entry name" value="PP-binding"/>
    <property type="match status" value="1"/>
</dbReference>
<accession>A0A4Y3R5L9</accession>
<dbReference type="Proteomes" id="UP000319210">
    <property type="component" value="Unassembled WGS sequence"/>
</dbReference>
<keyword evidence="2" id="KW-0597">Phosphoprotein</keyword>
<keyword evidence="5" id="KW-1185">Reference proteome</keyword>
<organism evidence="4 5">
    <name type="scientific">Streptomyces cacaoi</name>
    <dbReference type="NCBI Taxonomy" id="1898"/>
    <lineage>
        <taxon>Bacteria</taxon>
        <taxon>Bacillati</taxon>
        <taxon>Actinomycetota</taxon>
        <taxon>Actinomycetes</taxon>
        <taxon>Kitasatosporales</taxon>
        <taxon>Streptomycetaceae</taxon>
        <taxon>Streptomyces</taxon>
    </lineage>
</organism>
<evidence type="ECO:0000313" key="5">
    <source>
        <dbReference type="Proteomes" id="UP000319210"/>
    </source>
</evidence>
<dbReference type="AlphaFoldDB" id="A0A4Y3R5L9"/>
<comment type="caution">
    <text evidence="4">The sequence shown here is derived from an EMBL/GenBank/DDBJ whole genome shotgun (WGS) entry which is preliminary data.</text>
</comment>
<gene>
    <name evidence="4" type="ORF">SCA03_45790</name>
</gene>
<dbReference type="GO" id="GO:0031177">
    <property type="term" value="F:phosphopantetheine binding"/>
    <property type="evidence" value="ECO:0007669"/>
    <property type="project" value="InterPro"/>
</dbReference>
<dbReference type="InterPro" id="IPR009081">
    <property type="entry name" value="PP-bd_ACP"/>
</dbReference>
<dbReference type="InterPro" id="IPR020806">
    <property type="entry name" value="PKS_PP-bd"/>
</dbReference>
<dbReference type="InterPro" id="IPR036736">
    <property type="entry name" value="ACP-like_sf"/>
</dbReference>
<sequence>MYEWLHKTLVTRLNLPQGGITPQATPEEAGLDSLAVTELVMVLKDELGVTVDEDELYELRTIGDIAAFLEARSGSGARGEPVVR</sequence>
<protein>
    <recommendedName>
        <fullName evidence="3">Carrier domain-containing protein</fullName>
    </recommendedName>
</protein>
<evidence type="ECO:0000256" key="1">
    <source>
        <dbReference type="ARBA" id="ARBA00022450"/>
    </source>
</evidence>
<dbReference type="SMART" id="SM00823">
    <property type="entry name" value="PKS_PP"/>
    <property type="match status" value="1"/>
</dbReference>
<dbReference type="PROSITE" id="PS50075">
    <property type="entry name" value="CARRIER"/>
    <property type="match status" value="1"/>
</dbReference>
<keyword evidence="1" id="KW-0596">Phosphopantetheine</keyword>
<dbReference type="RefSeq" id="WP_030885393.1">
    <property type="nucleotide sequence ID" value="NZ_BJMM01000026.1"/>
</dbReference>
<dbReference type="GO" id="GO:0017000">
    <property type="term" value="P:antibiotic biosynthetic process"/>
    <property type="evidence" value="ECO:0007669"/>
    <property type="project" value="UniProtKB-ARBA"/>
</dbReference>
<feature type="domain" description="Carrier" evidence="3">
    <location>
        <begin position="1"/>
        <end position="73"/>
    </location>
</feature>
<proteinExistence type="predicted"/>
<dbReference type="EMBL" id="BJMM01000026">
    <property type="protein sequence ID" value="GEB52028.1"/>
    <property type="molecule type" value="Genomic_DNA"/>
</dbReference>
<reference evidence="4 5" key="1">
    <citation type="submission" date="2019-06" db="EMBL/GenBank/DDBJ databases">
        <title>Whole genome shotgun sequence of Streptomyces cacaoi subsp. cacaoi NBRC 12748.</title>
        <authorList>
            <person name="Hosoyama A."/>
            <person name="Uohara A."/>
            <person name="Ohji S."/>
            <person name="Ichikawa N."/>
        </authorList>
    </citation>
    <scope>NUCLEOTIDE SEQUENCE [LARGE SCALE GENOMIC DNA]</scope>
    <source>
        <strain evidence="4 5">NBRC 12748</strain>
    </source>
</reference>